<dbReference type="InterPro" id="IPR003439">
    <property type="entry name" value="ABC_transporter-like_ATP-bd"/>
</dbReference>
<feature type="domain" description="ABC transporter" evidence="5">
    <location>
        <begin position="5"/>
        <end position="223"/>
    </location>
</feature>
<evidence type="ECO:0000256" key="3">
    <source>
        <dbReference type="ARBA" id="ARBA00022741"/>
    </source>
</evidence>
<dbReference type="CDD" id="cd03255">
    <property type="entry name" value="ABC_MJ0796_LolCDE_FtsE"/>
    <property type="match status" value="1"/>
</dbReference>
<dbReference type="PROSITE" id="PS00211">
    <property type="entry name" value="ABC_TRANSPORTER_1"/>
    <property type="match status" value="1"/>
</dbReference>
<keyword evidence="7" id="KW-1185">Reference proteome</keyword>
<organism evidence="6 7">
    <name type="scientific">Paraherbaspirillum soli</name>
    <dbReference type="NCBI Taxonomy" id="631222"/>
    <lineage>
        <taxon>Bacteria</taxon>
        <taxon>Pseudomonadati</taxon>
        <taxon>Pseudomonadota</taxon>
        <taxon>Betaproteobacteria</taxon>
        <taxon>Burkholderiales</taxon>
        <taxon>Oxalobacteraceae</taxon>
        <taxon>Paraherbaspirillum</taxon>
    </lineage>
</organism>
<accession>A0ABW0MEN1</accession>
<dbReference type="InterPro" id="IPR017871">
    <property type="entry name" value="ABC_transporter-like_CS"/>
</dbReference>
<dbReference type="SUPFAM" id="SSF52540">
    <property type="entry name" value="P-loop containing nucleoside triphosphate hydrolases"/>
    <property type="match status" value="1"/>
</dbReference>
<keyword evidence="2" id="KW-1003">Cell membrane</keyword>
<keyword evidence="4 6" id="KW-0067">ATP-binding</keyword>
<name>A0ABW0MEN1_9BURK</name>
<evidence type="ECO:0000259" key="5">
    <source>
        <dbReference type="PROSITE" id="PS50893"/>
    </source>
</evidence>
<sequence>MTAILEVNAISKHYRRGDERIVALADVSFRIEQPTVTAVAGPSGSGKSTLLSMLARFDQPDSGHIMIDGARLDSIAESGLDQFRNRKLGFVFQQFNLVSVLSAVENVELALAPQALPKQERRSRAIAALEMVGIGHRLSHKPTELSGGQQQRVAIARALVNRPRFVIADEPTGSLDSKTAHELLDLIGRLNQQMDTTFIIATHDVKVMQMAHRVIRLEDGRLI</sequence>
<keyword evidence="3" id="KW-0547">Nucleotide-binding</keyword>
<proteinExistence type="predicted"/>
<protein>
    <submittedName>
        <fullName evidence="6">ABC transporter ATP-binding protein</fullName>
    </submittedName>
</protein>
<evidence type="ECO:0000256" key="1">
    <source>
        <dbReference type="ARBA" id="ARBA00022448"/>
    </source>
</evidence>
<dbReference type="SMART" id="SM00382">
    <property type="entry name" value="AAA"/>
    <property type="match status" value="1"/>
</dbReference>
<dbReference type="PROSITE" id="PS50893">
    <property type="entry name" value="ABC_TRANSPORTER_2"/>
    <property type="match status" value="1"/>
</dbReference>
<evidence type="ECO:0000256" key="2">
    <source>
        <dbReference type="ARBA" id="ARBA00022475"/>
    </source>
</evidence>
<dbReference type="InterPro" id="IPR003593">
    <property type="entry name" value="AAA+_ATPase"/>
</dbReference>
<gene>
    <name evidence="6" type="ORF">ACFPM8_16390</name>
</gene>
<dbReference type="Proteomes" id="UP001596045">
    <property type="component" value="Unassembled WGS sequence"/>
</dbReference>
<dbReference type="InterPro" id="IPR027417">
    <property type="entry name" value="P-loop_NTPase"/>
</dbReference>
<dbReference type="InterPro" id="IPR017911">
    <property type="entry name" value="MacB-like_ATP-bd"/>
</dbReference>
<keyword evidence="2" id="KW-0472">Membrane</keyword>
<dbReference type="RefSeq" id="WP_378998935.1">
    <property type="nucleotide sequence ID" value="NZ_JBHSMT010000028.1"/>
</dbReference>
<comment type="caution">
    <text evidence="6">The sequence shown here is derived from an EMBL/GenBank/DDBJ whole genome shotgun (WGS) entry which is preliminary data.</text>
</comment>
<keyword evidence="1" id="KW-0813">Transport</keyword>
<dbReference type="InterPro" id="IPR015854">
    <property type="entry name" value="ABC_transpr_LolD-like"/>
</dbReference>
<dbReference type="PANTHER" id="PTHR24220">
    <property type="entry name" value="IMPORT ATP-BINDING PROTEIN"/>
    <property type="match status" value="1"/>
</dbReference>
<evidence type="ECO:0000313" key="7">
    <source>
        <dbReference type="Proteomes" id="UP001596045"/>
    </source>
</evidence>
<evidence type="ECO:0000313" key="6">
    <source>
        <dbReference type="EMBL" id="MFC5475542.1"/>
    </source>
</evidence>
<dbReference type="GO" id="GO:0005524">
    <property type="term" value="F:ATP binding"/>
    <property type="evidence" value="ECO:0007669"/>
    <property type="project" value="UniProtKB-KW"/>
</dbReference>
<dbReference type="Gene3D" id="3.40.50.300">
    <property type="entry name" value="P-loop containing nucleotide triphosphate hydrolases"/>
    <property type="match status" value="1"/>
</dbReference>
<reference evidence="7" key="1">
    <citation type="journal article" date="2019" name="Int. J. Syst. Evol. Microbiol.">
        <title>The Global Catalogue of Microorganisms (GCM) 10K type strain sequencing project: providing services to taxonomists for standard genome sequencing and annotation.</title>
        <authorList>
            <consortium name="The Broad Institute Genomics Platform"/>
            <consortium name="The Broad Institute Genome Sequencing Center for Infectious Disease"/>
            <person name="Wu L."/>
            <person name="Ma J."/>
        </authorList>
    </citation>
    <scope>NUCLEOTIDE SEQUENCE [LARGE SCALE GENOMIC DNA]</scope>
    <source>
        <strain evidence="7">JCM 17066</strain>
    </source>
</reference>
<dbReference type="Pfam" id="PF00005">
    <property type="entry name" value="ABC_tran"/>
    <property type="match status" value="1"/>
</dbReference>
<dbReference type="EMBL" id="JBHSMT010000028">
    <property type="protein sequence ID" value="MFC5475542.1"/>
    <property type="molecule type" value="Genomic_DNA"/>
</dbReference>
<evidence type="ECO:0000256" key="4">
    <source>
        <dbReference type="ARBA" id="ARBA00022840"/>
    </source>
</evidence>